<dbReference type="SUPFAM" id="SSF82714">
    <property type="entry name" value="Multidrug efflux transporter AcrB TolC docking domain, DN and DC subdomains"/>
    <property type="match status" value="2"/>
</dbReference>
<gene>
    <name evidence="2" type="ORF">C8N29_11816</name>
</gene>
<evidence type="ECO:0000313" key="3">
    <source>
        <dbReference type="Proteomes" id="UP000244223"/>
    </source>
</evidence>
<dbReference type="Gene3D" id="3.30.70.1430">
    <property type="entry name" value="Multidrug efflux transporter AcrB pore domain"/>
    <property type="match status" value="2"/>
</dbReference>
<feature type="transmembrane region" description="Helical" evidence="1">
    <location>
        <begin position="342"/>
        <end position="363"/>
    </location>
</feature>
<dbReference type="InterPro" id="IPR027463">
    <property type="entry name" value="AcrB_DN_DC_subdom"/>
</dbReference>
<name>A0A2T5IUP0_9GAMM</name>
<dbReference type="GO" id="GO:0042910">
    <property type="term" value="F:xenobiotic transmembrane transporter activity"/>
    <property type="evidence" value="ECO:0007669"/>
    <property type="project" value="TreeGrafter"/>
</dbReference>
<feature type="transmembrane region" description="Helical" evidence="1">
    <location>
        <begin position="540"/>
        <end position="560"/>
    </location>
</feature>
<dbReference type="SUPFAM" id="SSF82866">
    <property type="entry name" value="Multidrug efflux transporter AcrB transmembrane domain"/>
    <property type="match status" value="2"/>
</dbReference>
<dbReference type="Proteomes" id="UP000244223">
    <property type="component" value="Unassembled WGS sequence"/>
</dbReference>
<evidence type="ECO:0000313" key="2">
    <source>
        <dbReference type="EMBL" id="PTQ87521.1"/>
    </source>
</evidence>
<dbReference type="Gene3D" id="3.30.70.1440">
    <property type="entry name" value="Multidrug efflux transporter AcrB pore domain"/>
    <property type="match status" value="1"/>
</dbReference>
<dbReference type="InterPro" id="IPR001036">
    <property type="entry name" value="Acrflvin-R"/>
</dbReference>
<dbReference type="RefSeq" id="WP_107866739.1">
    <property type="nucleotide sequence ID" value="NZ_QAON01000018.1"/>
</dbReference>
<evidence type="ECO:0000256" key="1">
    <source>
        <dbReference type="SAM" id="Phobius"/>
    </source>
</evidence>
<dbReference type="EMBL" id="QAON01000018">
    <property type="protein sequence ID" value="PTQ87521.1"/>
    <property type="molecule type" value="Genomic_DNA"/>
</dbReference>
<feature type="transmembrane region" description="Helical" evidence="1">
    <location>
        <begin position="875"/>
        <end position="892"/>
    </location>
</feature>
<dbReference type="PANTHER" id="PTHR32063">
    <property type="match status" value="1"/>
</dbReference>
<accession>A0A2T5IUP0</accession>
<dbReference type="OrthoDB" id="9757876at2"/>
<keyword evidence="1" id="KW-1133">Transmembrane helix</keyword>
<feature type="transmembrane region" description="Helical" evidence="1">
    <location>
        <begin position="405"/>
        <end position="427"/>
    </location>
</feature>
<dbReference type="Gene3D" id="3.30.2090.10">
    <property type="entry name" value="Multidrug efflux transporter AcrB TolC docking domain, DN and DC subdomains"/>
    <property type="match status" value="2"/>
</dbReference>
<keyword evidence="3" id="KW-1185">Reference proteome</keyword>
<dbReference type="Gene3D" id="3.30.70.1320">
    <property type="entry name" value="Multidrug efflux transporter AcrB pore domain like"/>
    <property type="match status" value="1"/>
</dbReference>
<feature type="transmembrane region" description="Helical" evidence="1">
    <location>
        <begin position="448"/>
        <end position="469"/>
    </location>
</feature>
<comment type="caution">
    <text evidence="2">The sequence shown here is derived from an EMBL/GenBank/DDBJ whole genome shotgun (WGS) entry which is preliminary data.</text>
</comment>
<feature type="transmembrane region" description="Helical" evidence="1">
    <location>
        <begin position="475"/>
        <end position="498"/>
    </location>
</feature>
<dbReference type="Pfam" id="PF00873">
    <property type="entry name" value="ACR_tran"/>
    <property type="match status" value="1"/>
</dbReference>
<feature type="transmembrane region" description="Helical" evidence="1">
    <location>
        <begin position="375"/>
        <end position="393"/>
    </location>
</feature>
<feature type="transmembrane region" description="Helical" evidence="1">
    <location>
        <begin position="925"/>
        <end position="946"/>
    </location>
</feature>
<feature type="transmembrane region" description="Helical" evidence="1">
    <location>
        <begin position="999"/>
        <end position="1024"/>
    </location>
</feature>
<keyword evidence="1" id="KW-0472">Membrane</keyword>
<feature type="transmembrane region" description="Helical" evidence="1">
    <location>
        <begin position="974"/>
        <end position="993"/>
    </location>
</feature>
<proteinExistence type="predicted"/>
<organism evidence="2 3">
    <name type="scientific">Agitococcus lubricus</name>
    <dbReference type="NCBI Taxonomy" id="1077255"/>
    <lineage>
        <taxon>Bacteria</taxon>
        <taxon>Pseudomonadati</taxon>
        <taxon>Pseudomonadota</taxon>
        <taxon>Gammaproteobacteria</taxon>
        <taxon>Moraxellales</taxon>
        <taxon>Moraxellaceae</taxon>
        <taxon>Agitococcus</taxon>
    </lineage>
</organism>
<dbReference type="Gene3D" id="1.20.1640.10">
    <property type="entry name" value="Multidrug efflux transporter AcrB transmembrane domain"/>
    <property type="match status" value="2"/>
</dbReference>
<dbReference type="PANTHER" id="PTHR32063:SF18">
    <property type="entry name" value="CATION EFFLUX SYSTEM PROTEIN"/>
    <property type="match status" value="1"/>
</dbReference>
<protein>
    <submittedName>
        <fullName evidence="2">Multidrug efflux pump subunit AcrB</fullName>
    </submittedName>
</protein>
<reference evidence="2 3" key="1">
    <citation type="submission" date="2018-04" db="EMBL/GenBank/DDBJ databases">
        <title>Genomic Encyclopedia of Archaeal and Bacterial Type Strains, Phase II (KMG-II): from individual species to whole genera.</title>
        <authorList>
            <person name="Goeker M."/>
        </authorList>
    </citation>
    <scope>NUCLEOTIDE SEQUENCE [LARGE SCALE GENOMIC DNA]</scope>
    <source>
        <strain evidence="2 3">DSM 5822</strain>
    </source>
</reference>
<dbReference type="AlphaFoldDB" id="A0A2T5IUP0"/>
<feature type="transmembrane region" description="Helical" evidence="1">
    <location>
        <begin position="21"/>
        <end position="41"/>
    </location>
</feature>
<dbReference type="PRINTS" id="PR00702">
    <property type="entry name" value="ACRIFLAVINRP"/>
</dbReference>
<keyword evidence="1" id="KW-0812">Transmembrane</keyword>
<dbReference type="GO" id="GO:0005886">
    <property type="term" value="C:plasma membrane"/>
    <property type="evidence" value="ECO:0007669"/>
    <property type="project" value="TreeGrafter"/>
</dbReference>
<dbReference type="SUPFAM" id="SSF82693">
    <property type="entry name" value="Multidrug efflux transporter AcrB pore domain, PN1, PN2, PC1 and PC2 subdomains"/>
    <property type="match status" value="3"/>
</dbReference>
<sequence>MSNSSAERFNLSRIAIQNPAITTYLLIVLMLAGIASFFQLGQDEDPPFTFRAMVVRAFWPGATALQVSEQLTDKLEEILQEAPHVDKIRSYSKAGETTIFIEVKESVTAKEIQHIWYTIRKKINDKRHTLPQGVQGPFFNDEFGDVYGVIYALSADGFSYAELKKYADQVRNELLRVPNVAKVEQYGVQEERVFVEVSQKKLARMGIDMHQVINALNQQNAVEYAGTLRTPLDDIQIRLTGQFTAVDDLKKLPLRFNNRSFLLGDIATIQRGYQDPAAPKMRLNGHEVIGLGISMTKGGDIITLGKDLQHASQKLRESLPAGIELQQVQDQPSSVNRSVQEFVKTLAEALIIVLVVSFLALGLHTKPLRVDMRPGLVVGLSIPLVLAITFLIMDRWGIDLHKISLGSLIIALGLLVDDAIIIVEMMVRKLEEGYDRLSASIYAYQTTAMPMLTGTLITAAGFLPIGLANSAVGEYTFAIFAVTTTALIVSWFVSVYFVPFLGYRLLKTHHAGSAEHHEVFDSPFYNAVRNTVAWCVNHRWITLIATLAALGAGIMGMKLVEKQFFPDSNRPEMVIDLWLPEGSSLTNTESIVKRVEQRLLAIPEAGSVTSFVGQGAPRFYLSLDQIFPQNNVAQLVIMPPSLAAREKIRHQLPVILQEEFPEIRGRARLLPNGPPVPYPVMFRVIGDNPDKLRAIADEVKTIVRADSAMRGVNDNWSEEVKSLHLDIDQQRARALAVTSSDIATASETILSGQSIGIYREENDQIPIILRQPKEERDSMTALTGTYLPTGSGQSIPLAQIARPNLQWEYGVVWRQNRQFSITVQGDVADGIQPATVALRINDKLEGLRSKLDVGYQIEIAGTVAESQKGTSSIQANVPLMLFIIFTLLMLQLRSFPRALLVFLTGPLGVIGAALMMLALNRPMGFVATLGIIALNGMIIRNSVILIDQIEQDIANGVDRWQAVVEAAVRRFRPIILTAAAAVLAMIPLMHSTFWGPMAVAIMGGLIVATALTLLSLPAMYAIFFKVKKVA</sequence>
<feature type="transmembrane region" description="Helical" evidence="1">
    <location>
        <begin position="899"/>
        <end position="919"/>
    </location>
</feature>